<comment type="caution">
    <text evidence="2">The sequence shown here is derived from an EMBL/GenBank/DDBJ whole genome shotgun (WGS) entry which is preliminary data.</text>
</comment>
<evidence type="ECO:0000313" key="2">
    <source>
        <dbReference type="EMBL" id="TQS43010.1"/>
    </source>
</evidence>
<dbReference type="OrthoDB" id="3783658at2"/>
<gene>
    <name evidence="2" type="ORF">FL583_21480</name>
</gene>
<dbReference type="RefSeq" id="WP_142706496.1">
    <property type="nucleotide sequence ID" value="NZ_VIRS01000015.1"/>
</dbReference>
<dbReference type="Proteomes" id="UP000317982">
    <property type="component" value="Unassembled WGS sequence"/>
</dbReference>
<keyword evidence="3" id="KW-1185">Reference proteome</keyword>
<organism evidence="2 3">
    <name type="scientific">Cryptosporangium phraense</name>
    <dbReference type="NCBI Taxonomy" id="2593070"/>
    <lineage>
        <taxon>Bacteria</taxon>
        <taxon>Bacillati</taxon>
        <taxon>Actinomycetota</taxon>
        <taxon>Actinomycetes</taxon>
        <taxon>Cryptosporangiales</taxon>
        <taxon>Cryptosporangiaceae</taxon>
        <taxon>Cryptosporangium</taxon>
    </lineage>
</organism>
<dbReference type="AlphaFoldDB" id="A0A545AP07"/>
<dbReference type="InParanoid" id="A0A545AP07"/>
<evidence type="ECO:0000256" key="1">
    <source>
        <dbReference type="SAM" id="MobiDB-lite"/>
    </source>
</evidence>
<accession>A0A545AP07</accession>
<feature type="compositionally biased region" description="Low complexity" evidence="1">
    <location>
        <begin position="111"/>
        <end position="120"/>
    </location>
</feature>
<feature type="region of interest" description="Disordered" evidence="1">
    <location>
        <begin position="93"/>
        <end position="120"/>
    </location>
</feature>
<dbReference type="EMBL" id="VIRS01000015">
    <property type="protein sequence ID" value="TQS43010.1"/>
    <property type="molecule type" value="Genomic_DNA"/>
</dbReference>
<protein>
    <submittedName>
        <fullName evidence="2">Uncharacterized protein</fullName>
    </submittedName>
</protein>
<evidence type="ECO:0000313" key="3">
    <source>
        <dbReference type="Proteomes" id="UP000317982"/>
    </source>
</evidence>
<proteinExistence type="predicted"/>
<reference evidence="2 3" key="1">
    <citation type="submission" date="2019-07" db="EMBL/GenBank/DDBJ databases">
        <title>Cryptosporangium phraense sp. nov., isolated from plant litter.</title>
        <authorList>
            <person name="Suriyachadkun C."/>
        </authorList>
    </citation>
    <scope>NUCLEOTIDE SEQUENCE [LARGE SCALE GENOMIC DNA]</scope>
    <source>
        <strain evidence="2 3">A-T 5661</strain>
    </source>
</reference>
<sequence length="177" mass="18216">MITDDDLTRRLGAAFEGAAADLRYAGPVPAARRTPSTAWLALPAVAGLAVAGVALVEQPSAPVPQAVPAPSASLGTPTTTTITVAGFRMTYQARPGSPAPLRSSLDPGPVPSGARPVAPPRGAVPGVRAWVGQDPATGDAALWVEAPTRNEGRRFALYSSVWSQQQLVELFRNGSPS</sequence>
<name>A0A545AP07_9ACTN</name>